<proteinExistence type="inferred from homology"/>
<dbReference type="Proteomes" id="UP001194580">
    <property type="component" value="Unassembled WGS sequence"/>
</dbReference>
<dbReference type="InterPro" id="IPR002347">
    <property type="entry name" value="SDR_fam"/>
</dbReference>
<dbReference type="PANTHER" id="PTHR24320">
    <property type="entry name" value="RETINOL DEHYDROGENASE"/>
    <property type="match status" value="1"/>
</dbReference>
<dbReference type="CDD" id="cd05327">
    <property type="entry name" value="retinol-DH_like_SDR_c_like"/>
    <property type="match status" value="1"/>
</dbReference>
<evidence type="ECO:0000256" key="1">
    <source>
        <dbReference type="ARBA" id="ARBA00006484"/>
    </source>
</evidence>
<reference evidence="4" key="1">
    <citation type="journal article" date="2020" name="Fungal Divers.">
        <title>Resolving the Mortierellaceae phylogeny through synthesis of multi-gene phylogenetics and phylogenomics.</title>
        <authorList>
            <person name="Vandepol N."/>
            <person name="Liber J."/>
            <person name="Desiro A."/>
            <person name="Na H."/>
            <person name="Kennedy M."/>
            <person name="Barry K."/>
            <person name="Grigoriev I.V."/>
            <person name="Miller A.N."/>
            <person name="O'Donnell K."/>
            <person name="Stajich J.E."/>
            <person name="Bonito G."/>
        </authorList>
    </citation>
    <scope>NUCLEOTIDE SEQUENCE</scope>
    <source>
        <strain evidence="4">NRRL 28262</strain>
    </source>
</reference>
<keyword evidence="2" id="KW-0521">NADP</keyword>
<evidence type="ECO:0008006" key="6">
    <source>
        <dbReference type="Google" id="ProtNLM"/>
    </source>
</evidence>
<dbReference type="AlphaFoldDB" id="A0AAD4HAM5"/>
<evidence type="ECO:0000313" key="4">
    <source>
        <dbReference type="EMBL" id="KAG0280825.1"/>
    </source>
</evidence>
<name>A0AAD4HAM5_9FUNG</name>
<dbReference type="InterPro" id="IPR036291">
    <property type="entry name" value="NAD(P)-bd_dom_sf"/>
</dbReference>
<comment type="caution">
    <text evidence="4">The sequence shown here is derived from an EMBL/GenBank/DDBJ whole genome shotgun (WGS) entry which is preliminary data.</text>
</comment>
<dbReference type="SUPFAM" id="SSF51735">
    <property type="entry name" value="NAD(P)-binding Rossmann-fold domains"/>
    <property type="match status" value="2"/>
</dbReference>
<keyword evidence="5" id="KW-1185">Reference proteome</keyword>
<protein>
    <recommendedName>
        <fullName evidence="6">NAD(P)-binding protein</fullName>
    </recommendedName>
</protein>
<dbReference type="Pfam" id="PF00106">
    <property type="entry name" value="adh_short"/>
    <property type="match status" value="2"/>
</dbReference>
<dbReference type="PRINTS" id="PR00081">
    <property type="entry name" value="GDHRDH"/>
</dbReference>
<comment type="similarity">
    <text evidence="1">Belongs to the short-chain dehydrogenases/reductases (SDR) family.</text>
</comment>
<evidence type="ECO:0000256" key="3">
    <source>
        <dbReference type="ARBA" id="ARBA00023002"/>
    </source>
</evidence>
<dbReference type="GO" id="GO:0016491">
    <property type="term" value="F:oxidoreductase activity"/>
    <property type="evidence" value="ECO:0007669"/>
    <property type="project" value="UniProtKB-KW"/>
</dbReference>
<organism evidence="4 5">
    <name type="scientific">Linnemannia exigua</name>
    <dbReference type="NCBI Taxonomy" id="604196"/>
    <lineage>
        <taxon>Eukaryota</taxon>
        <taxon>Fungi</taxon>
        <taxon>Fungi incertae sedis</taxon>
        <taxon>Mucoromycota</taxon>
        <taxon>Mortierellomycotina</taxon>
        <taxon>Mortierellomycetes</taxon>
        <taxon>Mortierellales</taxon>
        <taxon>Mortierellaceae</taxon>
        <taxon>Linnemannia</taxon>
    </lineage>
</organism>
<dbReference type="Gene3D" id="3.40.50.720">
    <property type="entry name" value="NAD(P)-binding Rossmann-like Domain"/>
    <property type="match status" value="2"/>
</dbReference>
<accession>A0AAD4HAM5</accession>
<gene>
    <name evidence="4" type="ORF">BGZ95_008497</name>
</gene>
<dbReference type="EMBL" id="JAAAIL010000045">
    <property type="protein sequence ID" value="KAG0280825.1"/>
    <property type="molecule type" value="Genomic_DNA"/>
</dbReference>
<sequence>MSPYSQLAYWKSFFHGDGYSHDQIPDLTGKVAIVTGANSGLGYATTLALASHGAHVFLACRSQERALDAIELAKKEAKEKFPTRFASTDPKMEFLELDLADMNKSRQAAQEFLKKGLPLHILVNNSGILGVPLQLTIDGIEMEFAVNHMGHFVFTLALLDRIKESQPSRIVIMSSLFHEKAAGIDYDTIYKTGDNEQQQQRQSTWDRYSRSKLANVLFARALARHLINEPHLYINSCHPGYCSTRATQPIPREKSNSANETGGWSMNRLLDGLEDWFHRMVAWPVERGVLTQLYLATSPEIESKEIRGRYFGPIANEIEPSTYARDERLQEELWAYSEKLVNEKLKSFLHGDYYAHDQIPDLAGKVAIVTGANSGLGYATTVALAAHGARVFLACRSEKRAKEAIERAKAEIKVKFPHAPDPQLDFLELDQGDLNKTRQSAQEFLKTGLPLHILVNNSGIYNGPLGLTVDGIENEFGVNHMGIKASQPSRIVILSSYFHEKAAGINYDTIFKAGDAEQPHHHNAWDRYARSKLANSMFANALARRVKDQPRLFVNSCHPGYVATEGNQPSTRGGDQEGWLLSSVNNALDCWKAWLHNQITIPVEKGVLTQLYLATSPEIENKRISGRYFWPVALELQPSSYANDEKLQEELWEYSEKLANEKLKA</sequence>
<evidence type="ECO:0000256" key="2">
    <source>
        <dbReference type="ARBA" id="ARBA00022857"/>
    </source>
</evidence>
<evidence type="ECO:0000313" key="5">
    <source>
        <dbReference type="Proteomes" id="UP001194580"/>
    </source>
</evidence>
<dbReference type="PANTHER" id="PTHR24320:SF282">
    <property type="entry name" value="WW DOMAIN-CONTAINING OXIDOREDUCTASE"/>
    <property type="match status" value="1"/>
</dbReference>
<keyword evidence="3" id="KW-0560">Oxidoreductase</keyword>